<keyword evidence="1" id="KW-0472">Membrane</keyword>
<feature type="transmembrane region" description="Helical" evidence="1">
    <location>
        <begin position="150"/>
        <end position="171"/>
    </location>
</feature>
<name>A0A4Q7YF33_9BACT</name>
<feature type="transmembrane region" description="Helical" evidence="1">
    <location>
        <begin position="376"/>
        <end position="396"/>
    </location>
</feature>
<evidence type="ECO:0000313" key="3">
    <source>
        <dbReference type="Proteomes" id="UP000292958"/>
    </source>
</evidence>
<feature type="transmembrane region" description="Helical" evidence="1">
    <location>
        <begin position="462"/>
        <end position="480"/>
    </location>
</feature>
<dbReference type="Proteomes" id="UP000292958">
    <property type="component" value="Unassembled WGS sequence"/>
</dbReference>
<organism evidence="2 3">
    <name type="scientific">Edaphobacter modestus</name>
    <dbReference type="NCBI Taxonomy" id="388466"/>
    <lineage>
        <taxon>Bacteria</taxon>
        <taxon>Pseudomonadati</taxon>
        <taxon>Acidobacteriota</taxon>
        <taxon>Terriglobia</taxon>
        <taxon>Terriglobales</taxon>
        <taxon>Acidobacteriaceae</taxon>
        <taxon>Edaphobacter</taxon>
    </lineage>
</organism>
<feature type="transmembrane region" description="Helical" evidence="1">
    <location>
        <begin position="408"/>
        <end position="431"/>
    </location>
</feature>
<feature type="transmembrane region" description="Helical" evidence="1">
    <location>
        <begin position="29"/>
        <end position="58"/>
    </location>
</feature>
<reference evidence="2 3" key="1">
    <citation type="submission" date="2019-02" db="EMBL/GenBank/DDBJ databases">
        <title>Genomic Encyclopedia of Archaeal and Bacterial Type Strains, Phase II (KMG-II): from individual species to whole genera.</title>
        <authorList>
            <person name="Goeker M."/>
        </authorList>
    </citation>
    <scope>NUCLEOTIDE SEQUENCE [LARGE SCALE GENOMIC DNA]</scope>
    <source>
        <strain evidence="2 3">DSM 18101</strain>
    </source>
</reference>
<gene>
    <name evidence="2" type="ORF">BDD14_5871</name>
</gene>
<protein>
    <submittedName>
        <fullName evidence="2">Multidrug resistance protein MdtO</fullName>
    </submittedName>
</protein>
<evidence type="ECO:0000256" key="1">
    <source>
        <dbReference type="SAM" id="Phobius"/>
    </source>
</evidence>
<evidence type="ECO:0000313" key="2">
    <source>
        <dbReference type="EMBL" id="RZU35770.1"/>
    </source>
</evidence>
<feature type="transmembrane region" description="Helical" evidence="1">
    <location>
        <begin position="492"/>
        <end position="510"/>
    </location>
</feature>
<dbReference type="OrthoDB" id="105720at2"/>
<accession>A0A4Q7YF33</accession>
<feature type="transmembrane region" description="Helical" evidence="1">
    <location>
        <begin position="437"/>
        <end position="455"/>
    </location>
</feature>
<comment type="caution">
    <text evidence="2">The sequence shown here is derived from an EMBL/GenBank/DDBJ whole genome shotgun (WGS) entry which is preliminary data.</text>
</comment>
<proteinExistence type="predicted"/>
<keyword evidence="3" id="KW-1185">Reference proteome</keyword>
<keyword evidence="1" id="KW-0812">Transmembrane</keyword>
<feature type="transmembrane region" description="Helical" evidence="1">
    <location>
        <begin position="97"/>
        <end position="114"/>
    </location>
</feature>
<feature type="transmembrane region" description="Helical" evidence="1">
    <location>
        <begin position="70"/>
        <end position="90"/>
    </location>
</feature>
<dbReference type="EMBL" id="SHKW01000002">
    <property type="protein sequence ID" value="RZU35770.1"/>
    <property type="molecule type" value="Genomic_DNA"/>
</dbReference>
<sequence>MATIVSAWIDRFQQDLEPTPGRWSSSLRIVLASVIALLLLMTLRMPFLGLSMYFVFLVGRDSPAVSFRSGLLSLLALAASVAVALGVVIATDNDPMARVLSIAIVTFVAGMFMLSSTLPALGSTFGFVYCTLIAMWETSYPAGTLVKQMLYLLGSISISIGSVVAVEYIFASRHPAEDLQRERITRYCALEEMFRLYAEGADSARIRQAVARVSRLAAIGQSGMQRLYNTLVERNLDIGSLPIGTRVRITMLAQLMDLSAAFGWQHASVSDPDLRQRCAHIAEFCRCMSTGTVPPDRRQELLTERRVAAYPSLFERVEGMMHSILDMPVEGGAGTEKTLVALPSVKIPLLVPGAIRQPQTIAYALKISLCATVCYIIYWAIAWPGISTAVTTVMITGLSTSAATKQKLIFRVVGSIIGGLILGISATAFLLPHMDSITSLVVLVVAVALLSAWVSGGTHFNYIGLQMAFSFYLVVFEGFSAPTELAPARDRLMGILLALVVMAFVFDQLWPVRTVTGMRASLAIILRGVAQFLRLPQTAQTGDELIRKADSIRDQIGKTMAGIRTMNTVIVYEFGVDRRLHQHTGETILRAALTVVALFWNQFAVLHSEADRDFLTEPALQRLRTLLADGMETMAQAVIQRTDFAAARAEELIDPSLLTHPRYGEYVQHSIARFDELQSIVAQLRTQP</sequence>
<keyword evidence="1" id="KW-1133">Transmembrane helix</keyword>
<dbReference type="AlphaFoldDB" id="A0A4Q7YF33"/>
<dbReference type="RefSeq" id="WP_130424261.1">
    <property type="nucleotide sequence ID" value="NZ_SHKW01000002.1"/>
</dbReference>